<evidence type="ECO:0000313" key="2">
    <source>
        <dbReference type="Proteomes" id="UP001062846"/>
    </source>
</evidence>
<sequence length="358" mass="38752">MSIGGGDWMCSACQHMNFKKRDSCQKCRAPKFGGGADMSSYGANRTEILPGDWYCNAMNCGAHNYASRTSCYRCGAYGGGMAAGGDGSGLPGWKSGDWICTRKGRPLACSTGDPGPKWHLGWLSLGDCKSVLEKFEVNLSEESLVYLGSKLEEDVVYWGIDVSEANSLVNELGSRGLCFVELRTLMVATDWGDDRAMDIDKMSIGGGDWMCSACQHMNFKKRDSCQKCRAPKFGGGVDVSSYGANRTEILPGDWYCNAMNCGAHNYASRTSCYRCGAYGGGMAAGGDGSGLPGWKSGDWICTRLVHITFAHEYMDVACTTMLVERNVSNAILLGINSVLLEHRGSPLEYFGSTSQFLR</sequence>
<protein>
    <submittedName>
        <fullName evidence="1">Uncharacterized protein</fullName>
    </submittedName>
</protein>
<keyword evidence="2" id="KW-1185">Reference proteome</keyword>
<dbReference type="EMBL" id="CM046390">
    <property type="protein sequence ID" value="KAI8565574.1"/>
    <property type="molecule type" value="Genomic_DNA"/>
</dbReference>
<name>A0ACC0PK96_RHOML</name>
<organism evidence="1 2">
    <name type="scientific">Rhododendron molle</name>
    <name type="common">Chinese azalea</name>
    <name type="synonym">Azalea mollis</name>
    <dbReference type="NCBI Taxonomy" id="49168"/>
    <lineage>
        <taxon>Eukaryota</taxon>
        <taxon>Viridiplantae</taxon>
        <taxon>Streptophyta</taxon>
        <taxon>Embryophyta</taxon>
        <taxon>Tracheophyta</taxon>
        <taxon>Spermatophyta</taxon>
        <taxon>Magnoliopsida</taxon>
        <taxon>eudicotyledons</taxon>
        <taxon>Gunneridae</taxon>
        <taxon>Pentapetalae</taxon>
        <taxon>asterids</taxon>
        <taxon>Ericales</taxon>
        <taxon>Ericaceae</taxon>
        <taxon>Ericoideae</taxon>
        <taxon>Rhodoreae</taxon>
        <taxon>Rhododendron</taxon>
    </lineage>
</organism>
<accession>A0ACC0PK96</accession>
<evidence type="ECO:0000313" key="1">
    <source>
        <dbReference type="EMBL" id="KAI8565574.1"/>
    </source>
</evidence>
<reference evidence="1" key="1">
    <citation type="submission" date="2022-02" db="EMBL/GenBank/DDBJ databases">
        <title>Plant Genome Project.</title>
        <authorList>
            <person name="Zhang R.-G."/>
        </authorList>
    </citation>
    <scope>NUCLEOTIDE SEQUENCE</scope>
    <source>
        <strain evidence="1">AT1</strain>
    </source>
</reference>
<dbReference type="Proteomes" id="UP001062846">
    <property type="component" value="Chromosome 3"/>
</dbReference>
<comment type="caution">
    <text evidence="1">The sequence shown here is derived from an EMBL/GenBank/DDBJ whole genome shotgun (WGS) entry which is preliminary data.</text>
</comment>
<proteinExistence type="predicted"/>
<gene>
    <name evidence="1" type="ORF">RHMOL_Rhmol03G0270700</name>
</gene>